<dbReference type="PIRSF" id="PIRSF021700">
    <property type="entry name" value="3_dmu_93_MTrfase"/>
    <property type="match status" value="1"/>
</dbReference>
<dbReference type="InterPro" id="IPR009725">
    <property type="entry name" value="3_dmu_93_MTrfase"/>
</dbReference>
<accession>A0A844W433</accession>
<dbReference type="SUPFAM" id="SSF54593">
    <property type="entry name" value="Glyoxalase/Bleomycin resistance protein/Dihydroxybiphenyl dioxygenase"/>
    <property type="match status" value="1"/>
</dbReference>
<dbReference type="Gene3D" id="3.30.720.110">
    <property type="match status" value="1"/>
</dbReference>
<proteinExistence type="predicted"/>
<gene>
    <name evidence="2" type="ORF">GLS40_13135</name>
</gene>
<sequence length="125" mass="13807">MASLAPFVMFQGTAAEAVETYCAILPDARAEVVQNDGAGAPQLWRLEVAGTEIMVLDSPAVHDFDLTASLSFYLTCDSSEEVDRLYAALAEDGKVMMPLDSYPFAERYAWVTDRFGLSWQIRTKT</sequence>
<name>A0A844W433_9RHOB</name>
<evidence type="ECO:0000313" key="3">
    <source>
        <dbReference type="Proteomes" id="UP000443843"/>
    </source>
</evidence>
<evidence type="ECO:0000313" key="2">
    <source>
        <dbReference type="EMBL" id="MWB78976.1"/>
    </source>
</evidence>
<reference evidence="2 3" key="1">
    <citation type="submission" date="2019-11" db="EMBL/GenBank/DDBJ databases">
        <title>Pseudooceanicola pacifica sp. nov., isolated from deep-sea sediment of the Pacific Ocean.</title>
        <authorList>
            <person name="Lyu L."/>
        </authorList>
    </citation>
    <scope>NUCLEOTIDE SEQUENCE [LARGE SCALE GENOMIC DNA]</scope>
    <source>
        <strain evidence="2 3">216_PA32_1</strain>
    </source>
</reference>
<dbReference type="RefSeq" id="WP_160383184.1">
    <property type="nucleotide sequence ID" value="NZ_WNXQ01000007.1"/>
</dbReference>
<keyword evidence="3" id="KW-1185">Reference proteome</keyword>
<comment type="caution">
    <text evidence="2">The sequence shown here is derived from an EMBL/GenBank/DDBJ whole genome shotgun (WGS) entry which is preliminary data.</text>
</comment>
<evidence type="ECO:0000259" key="1">
    <source>
        <dbReference type="Pfam" id="PF06983"/>
    </source>
</evidence>
<protein>
    <submittedName>
        <fullName evidence="2">VOC family protein</fullName>
    </submittedName>
</protein>
<dbReference type="CDD" id="cd06588">
    <property type="entry name" value="PhnB_like"/>
    <property type="match status" value="1"/>
</dbReference>
<dbReference type="Gene3D" id="3.30.720.100">
    <property type="match status" value="1"/>
</dbReference>
<dbReference type="Pfam" id="PF06983">
    <property type="entry name" value="3-dmu-9_3-mt"/>
    <property type="match status" value="1"/>
</dbReference>
<dbReference type="EMBL" id="WNXQ01000007">
    <property type="protein sequence ID" value="MWB78976.1"/>
    <property type="molecule type" value="Genomic_DNA"/>
</dbReference>
<dbReference type="InterPro" id="IPR028973">
    <property type="entry name" value="PhnB-like"/>
</dbReference>
<dbReference type="PANTHER" id="PTHR33990">
    <property type="entry name" value="PROTEIN YJDN-RELATED"/>
    <property type="match status" value="1"/>
</dbReference>
<feature type="domain" description="PhnB-like" evidence="1">
    <location>
        <begin position="4"/>
        <end position="121"/>
    </location>
</feature>
<organism evidence="2 3">
    <name type="scientific">Pseudooceanicola pacificus</name>
    <dbReference type="NCBI Taxonomy" id="2676438"/>
    <lineage>
        <taxon>Bacteria</taxon>
        <taxon>Pseudomonadati</taxon>
        <taxon>Pseudomonadota</taxon>
        <taxon>Alphaproteobacteria</taxon>
        <taxon>Rhodobacterales</taxon>
        <taxon>Paracoccaceae</taxon>
        <taxon>Pseudooceanicola</taxon>
    </lineage>
</organism>
<dbReference type="AlphaFoldDB" id="A0A844W433"/>
<dbReference type="Proteomes" id="UP000443843">
    <property type="component" value="Unassembled WGS sequence"/>
</dbReference>
<dbReference type="InterPro" id="IPR029068">
    <property type="entry name" value="Glyas_Bleomycin-R_OHBP_Dase"/>
</dbReference>